<dbReference type="PANTHER" id="PTHR46579:SF1">
    <property type="entry name" value="F5_8 TYPE C DOMAIN-CONTAINING PROTEIN"/>
    <property type="match status" value="1"/>
</dbReference>
<proteinExistence type="predicted"/>
<dbReference type="Proteomes" id="UP000298030">
    <property type="component" value="Unassembled WGS sequence"/>
</dbReference>
<dbReference type="OrthoDB" id="6613063at2759"/>
<dbReference type="AlphaFoldDB" id="A0A4Y7SXY3"/>
<evidence type="ECO:0000313" key="2">
    <source>
        <dbReference type="Proteomes" id="UP000298030"/>
    </source>
</evidence>
<sequence length="447" mass="51159">MHLVYENAIKNLISFWSGKFKDLDHKNQAYTVDKAIWEGIGKATAQAKKTIPRAYGPAIPNMNEEGVRITADMYSFWFQFLGPVLLQNVFKNKVVYDHFILLVTLISKCLQLSITETTVEEIRQGFIDWVEDYERIYFQYTGERLAACVSTIHTLLHIADGIEMLGPVWVYWAFAMERFCGKLARLIRNRRFPFSQLDNQVLQEAQLTQIKNDFNLHRELTFNPKDGPRMSEYYLKPKPTITPALRTTLAKALVTRFSALDATKDDLIPLERAKELLLASEIEGWGRLRRLGGGDTMLANAFVSQQADDRRDATFIRFDPLVDAKATALTQKPRLEQDRYYGQLTHLFLIRVPVTPDLSIEEPTEIALAVIDECHKPSRHKASGFNIFTYTKRMAPQAVDIITIQGLVGRLYWDKKWAILDRNGDVACDNFAALDDGAQPTEEDDLE</sequence>
<accession>A0A4Y7SXY3</accession>
<evidence type="ECO:0008006" key="3">
    <source>
        <dbReference type="Google" id="ProtNLM"/>
    </source>
</evidence>
<protein>
    <recommendedName>
        <fullName evidence="3">DUF4218 domain-containing protein</fullName>
    </recommendedName>
</protein>
<evidence type="ECO:0000313" key="1">
    <source>
        <dbReference type="EMBL" id="TEB26702.1"/>
    </source>
</evidence>
<keyword evidence="2" id="KW-1185">Reference proteome</keyword>
<comment type="caution">
    <text evidence="1">The sequence shown here is derived from an EMBL/GenBank/DDBJ whole genome shotgun (WGS) entry which is preliminary data.</text>
</comment>
<dbReference type="PANTHER" id="PTHR46579">
    <property type="entry name" value="F5/8 TYPE C DOMAIN-CONTAINING PROTEIN-RELATED"/>
    <property type="match status" value="1"/>
</dbReference>
<organism evidence="1 2">
    <name type="scientific">Coprinellus micaceus</name>
    <name type="common">Glistening ink-cap mushroom</name>
    <name type="synonym">Coprinus micaceus</name>
    <dbReference type="NCBI Taxonomy" id="71717"/>
    <lineage>
        <taxon>Eukaryota</taxon>
        <taxon>Fungi</taxon>
        <taxon>Dikarya</taxon>
        <taxon>Basidiomycota</taxon>
        <taxon>Agaricomycotina</taxon>
        <taxon>Agaricomycetes</taxon>
        <taxon>Agaricomycetidae</taxon>
        <taxon>Agaricales</taxon>
        <taxon>Agaricineae</taxon>
        <taxon>Psathyrellaceae</taxon>
        <taxon>Coprinellus</taxon>
    </lineage>
</organism>
<reference evidence="1 2" key="1">
    <citation type="journal article" date="2019" name="Nat. Ecol. Evol.">
        <title>Megaphylogeny resolves global patterns of mushroom evolution.</title>
        <authorList>
            <person name="Varga T."/>
            <person name="Krizsan K."/>
            <person name="Foldi C."/>
            <person name="Dima B."/>
            <person name="Sanchez-Garcia M."/>
            <person name="Sanchez-Ramirez S."/>
            <person name="Szollosi G.J."/>
            <person name="Szarkandi J.G."/>
            <person name="Papp V."/>
            <person name="Albert L."/>
            <person name="Andreopoulos W."/>
            <person name="Angelini C."/>
            <person name="Antonin V."/>
            <person name="Barry K.W."/>
            <person name="Bougher N.L."/>
            <person name="Buchanan P."/>
            <person name="Buyck B."/>
            <person name="Bense V."/>
            <person name="Catcheside P."/>
            <person name="Chovatia M."/>
            <person name="Cooper J."/>
            <person name="Damon W."/>
            <person name="Desjardin D."/>
            <person name="Finy P."/>
            <person name="Geml J."/>
            <person name="Haridas S."/>
            <person name="Hughes K."/>
            <person name="Justo A."/>
            <person name="Karasinski D."/>
            <person name="Kautmanova I."/>
            <person name="Kiss B."/>
            <person name="Kocsube S."/>
            <person name="Kotiranta H."/>
            <person name="LaButti K.M."/>
            <person name="Lechner B.E."/>
            <person name="Liimatainen K."/>
            <person name="Lipzen A."/>
            <person name="Lukacs Z."/>
            <person name="Mihaltcheva S."/>
            <person name="Morgado L.N."/>
            <person name="Niskanen T."/>
            <person name="Noordeloos M.E."/>
            <person name="Ohm R.A."/>
            <person name="Ortiz-Santana B."/>
            <person name="Ovrebo C."/>
            <person name="Racz N."/>
            <person name="Riley R."/>
            <person name="Savchenko A."/>
            <person name="Shiryaev A."/>
            <person name="Soop K."/>
            <person name="Spirin V."/>
            <person name="Szebenyi C."/>
            <person name="Tomsovsky M."/>
            <person name="Tulloss R.E."/>
            <person name="Uehling J."/>
            <person name="Grigoriev I.V."/>
            <person name="Vagvolgyi C."/>
            <person name="Papp T."/>
            <person name="Martin F.M."/>
            <person name="Miettinen O."/>
            <person name="Hibbett D.S."/>
            <person name="Nagy L.G."/>
        </authorList>
    </citation>
    <scope>NUCLEOTIDE SEQUENCE [LARGE SCALE GENOMIC DNA]</scope>
    <source>
        <strain evidence="1 2">FP101781</strain>
    </source>
</reference>
<name>A0A4Y7SXY3_COPMI</name>
<gene>
    <name evidence="1" type="ORF">FA13DRAFT_1756223</name>
</gene>
<dbReference type="EMBL" id="QPFP01000046">
    <property type="protein sequence ID" value="TEB26702.1"/>
    <property type="molecule type" value="Genomic_DNA"/>
</dbReference>